<evidence type="ECO:0000313" key="28">
    <source>
        <dbReference type="EMBL" id="KAK1906261.1"/>
    </source>
</evidence>
<evidence type="ECO:0000256" key="25">
    <source>
        <dbReference type="SAM" id="MobiDB-lite"/>
    </source>
</evidence>
<keyword evidence="10 24" id="KW-0547">Nucleotide-binding</keyword>
<dbReference type="Pfam" id="PF00118">
    <property type="entry name" value="Cpn60_TCP1"/>
    <property type="match status" value="1"/>
</dbReference>
<dbReference type="GO" id="GO:0016540">
    <property type="term" value="P:protein autoprocessing"/>
    <property type="evidence" value="ECO:0007669"/>
    <property type="project" value="InterPro"/>
</dbReference>
<evidence type="ECO:0000256" key="8">
    <source>
        <dbReference type="ARBA" id="ARBA00022553"/>
    </source>
</evidence>
<comment type="catalytic activity">
    <reaction evidence="20">
        <text>ATP + H2O = ADP + phosphate + H(+)</text>
        <dbReference type="Rhea" id="RHEA:13065"/>
        <dbReference type="ChEBI" id="CHEBI:15377"/>
        <dbReference type="ChEBI" id="CHEBI:15378"/>
        <dbReference type="ChEBI" id="CHEBI:30616"/>
        <dbReference type="ChEBI" id="CHEBI:43474"/>
        <dbReference type="ChEBI" id="CHEBI:456216"/>
    </reaction>
</comment>
<keyword evidence="18 24" id="KW-0143">Chaperone</keyword>
<dbReference type="SUPFAM" id="SSF48592">
    <property type="entry name" value="GroEL equatorial domain-like"/>
    <property type="match status" value="1"/>
</dbReference>
<dbReference type="Gene3D" id="2.60.40.1390">
    <property type="entry name" value="NDT80 DNA-binding domain"/>
    <property type="match status" value="2"/>
</dbReference>
<keyword evidence="6" id="KW-0963">Cytoplasm</keyword>
<dbReference type="Gene3D" id="1.10.560.10">
    <property type="entry name" value="GroEL-like equatorial domain"/>
    <property type="match status" value="1"/>
</dbReference>
<dbReference type="InterPro" id="IPR008967">
    <property type="entry name" value="p53-like_TF_DNA-bd_sf"/>
</dbReference>
<dbReference type="InterPro" id="IPR030392">
    <property type="entry name" value="S74_ICA"/>
</dbReference>
<dbReference type="SUPFAM" id="SSF54849">
    <property type="entry name" value="GroEL-intermediate domain like"/>
    <property type="match status" value="1"/>
</dbReference>
<evidence type="ECO:0000256" key="2">
    <source>
        <dbReference type="ARBA" id="ARBA00004496"/>
    </source>
</evidence>
<dbReference type="GO" id="GO:0043565">
    <property type="term" value="F:sequence-specific DNA binding"/>
    <property type="evidence" value="ECO:0007669"/>
    <property type="project" value="TreeGrafter"/>
</dbReference>
<evidence type="ECO:0000256" key="7">
    <source>
        <dbReference type="ARBA" id="ARBA00022499"/>
    </source>
</evidence>
<dbReference type="GO" id="GO:0005634">
    <property type="term" value="C:nucleus"/>
    <property type="evidence" value="ECO:0007669"/>
    <property type="project" value="TreeGrafter"/>
</dbReference>
<dbReference type="InterPro" id="IPR025719">
    <property type="entry name" value="MYRF_C2"/>
</dbReference>
<evidence type="ECO:0000256" key="14">
    <source>
        <dbReference type="ARBA" id="ARBA00022989"/>
    </source>
</evidence>
<feature type="DNA-binding region" description="NDT80" evidence="23">
    <location>
        <begin position="122"/>
        <end position="391"/>
    </location>
</feature>
<dbReference type="FunFam" id="1.10.560.10:FF:000017">
    <property type="entry name" value="T-complex protein 1 subunit eta"/>
    <property type="match status" value="1"/>
</dbReference>
<dbReference type="InterPro" id="IPR027409">
    <property type="entry name" value="GroEL-like_apical_dom_sf"/>
</dbReference>
<protein>
    <recommendedName>
        <fullName evidence="5">T-complex protein 1 subunit beta</fullName>
    </recommendedName>
    <alternativeName>
        <fullName evidence="19">CCT-beta</fullName>
    </alternativeName>
</protein>
<evidence type="ECO:0000256" key="13">
    <source>
        <dbReference type="ARBA" id="ARBA00022843"/>
    </source>
</evidence>
<keyword evidence="29" id="KW-1185">Reference proteome</keyword>
<feature type="region of interest" description="Disordered" evidence="25">
    <location>
        <begin position="153"/>
        <end position="190"/>
    </location>
</feature>
<evidence type="ECO:0000259" key="27">
    <source>
        <dbReference type="PROSITE" id="PS51688"/>
    </source>
</evidence>
<evidence type="ECO:0000256" key="22">
    <source>
        <dbReference type="ARBA" id="ARBA00093565"/>
    </source>
</evidence>
<evidence type="ECO:0000256" key="15">
    <source>
        <dbReference type="ARBA" id="ARBA00022990"/>
    </source>
</evidence>
<feature type="domain" description="NDT80" evidence="26">
    <location>
        <begin position="122"/>
        <end position="391"/>
    </location>
</feature>
<comment type="subunit">
    <text evidence="22">Component of the chaperonin-containing T-complex (TRiC), a hexadecamer composed of two identical back-to-back stacked rings enclosing a protein folding chamber. Each ring is made up of eight different subunits: TCP1/CCT1, CCT2, CCT3, CCT4, CCT5, CCT6A/CCT6, CCT7, CCT8. Interacts with PACRG. Interacts with FLCN. Interacts with DLEC1. Interacts with SVEP1.</text>
</comment>
<dbReference type="EMBL" id="JASDAP010000001">
    <property type="protein sequence ID" value="KAK1906261.1"/>
    <property type="molecule type" value="Genomic_DNA"/>
</dbReference>
<feature type="domain" description="Peptidase S74" evidence="27">
    <location>
        <begin position="437"/>
        <end position="545"/>
    </location>
</feature>
<accession>A0AAD9FM62</accession>
<evidence type="ECO:0000256" key="20">
    <source>
        <dbReference type="ARBA" id="ARBA00049360"/>
    </source>
</evidence>
<dbReference type="PROSITE" id="PS00995">
    <property type="entry name" value="TCP1_3"/>
    <property type="match status" value="1"/>
</dbReference>
<dbReference type="InterPro" id="IPR051577">
    <property type="entry name" value="MRF-like"/>
</dbReference>
<keyword evidence="12 24" id="KW-0067">ATP-binding</keyword>
<dbReference type="InterPro" id="IPR002194">
    <property type="entry name" value="Chaperonin_TCP-1_CS"/>
</dbReference>
<dbReference type="InterPro" id="IPR017998">
    <property type="entry name" value="Chaperone_TCP-1"/>
</dbReference>
<dbReference type="CDD" id="cd03336">
    <property type="entry name" value="TCP1_beta"/>
    <property type="match status" value="1"/>
</dbReference>
<evidence type="ECO:0000256" key="9">
    <source>
        <dbReference type="ARBA" id="ARBA00022692"/>
    </source>
</evidence>
<evidence type="ECO:0000256" key="10">
    <source>
        <dbReference type="ARBA" id="ARBA00022741"/>
    </source>
</evidence>
<dbReference type="InterPro" id="IPR002423">
    <property type="entry name" value="Cpn60/GroEL/TCP-1"/>
</dbReference>
<dbReference type="GO" id="GO:0051082">
    <property type="term" value="F:unfolded protein binding"/>
    <property type="evidence" value="ECO:0007669"/>
    <property type="project" value="InterPro"/>
</dbReference>
<dbReference type="PROSITE" id="PS51517">
    <property type="entry name" value="NDT80"/>
    <property type="match status" value="1"/>
</dbReference>
<dbReference type="InterPro" id="IPR012716">
    <property type="entry name" value="Chap_CCT_beta"/>
</dbReference>
<evidence type="ECO:0000256" key="6">
    <source>
        <dbReference type="ARBA" id="ARBA00022490"/>
    </source>
</evidence>
<dbReference type="Gene3D" id="3.50.7.10">
    <property type="entry name" value="GroEL"/>
    <property type="match status" value="1"/>
</dbReference>
<dbReference type="Pfam" id="PF13888">
    <property type="entry name" value="MRF_C2"/>
    <property type="match status" value="1"/>
</dbReference>
<dbReference type="Pfam" id="PF05224">
    <property type="entry name" value="NDT80_PhoG"/>
    <property type="match status" value="1"/>
</dbReference>
<evidence type="ECO:0000256" key="23">
    <source>
        <dbReference type="PROSITE-ProRule" id="PRU00850"/>
    </source>
</evidence>
<evidence type="ECO:0000259" key="26">
    <source>
        <dbReference type="PROSITE" id="PS51517"/>
    </source>
</evidence>
<dbReference type="GO" id="GO:0005832">
    <property type="term" value="C:chaperonin-containing T-complex"/>
    <property type="evidence" value="ECO:0007669"/>
    <property type="project" value="InterPro"/>
</dbReference>
<dbReference type="GO" id="GO:0140662">
    <property type="term" value="F:ATP-dependent protein folding chaperone"/>
    <property type="evidence" value="ECO:0007669"/>
    <property type="project" value="InterPro"/>
</dbReference>
<dbReference type="GO" id="GO:0045893">
    <property type="term" value="P:positive regulation of DNA-templated transcription"/>
    <property type="evidence" value="ECO:0007669"/>
    <property type="project" value="TreeGrafter"/>
</dbReference>
<keyword evidence="7" id="KW-1017">Isopeptide bond</keyword>
<keyword evidence="14" id="KW-1133">Transmembrane helix</keyword>
<keyword evidence="16 23" id="KW-0238">DNA-binding</keyword>
<keyword evidence="17" id="KW-0472">Membrane</keyword>
<keyword evidence="9" id="KW-0812">Transmembrane</keyword>
<dbReference type="GO" id="GO:0005789">
    <property type="term" value="C:endoplasmic reticulum membrane"/>
    <property type="evidence" value="ECO:0007669"/>
    <property type="project" value="TreeGrafter"/>
</dbReference>
<dbReference type="FunFam" id="1.10.560.10:FF:000045">
    <property type="entry name" value="T-complex protein 1 subunit eta"/>
    <property type="match status" value="1"/>
</dbReference>
<evidence type="ECO:0000256" key="21">
    <source>
        <dbReference type="ARBA" id="ARBA00093360"/>
    </source>
</evidence>
<dbReference type="Proteomes" id="UP001228049">
    <property type="component" value="Unassembled WGS sequence"/>
</dbReference>
<dbReference type="FunFam" id="3.50.7.10:FF:000002">
    <property type="entry name" value="T-complex protein 1 subunit beta"/>
    <property type="match status" value="1"/>
</dbReference>
<dbReference type="InterPro" id="IPR037141">
    <property type="entry name" value="NDT80_DNA-bd_dom_sf"/>
</dbReference>
<evidence type="ECO:0000256" key="12">
    <source>
        <dbReference type="ARBA" id="ARBA00022840"/>
    </source>
</evidence>
<gene>
    <name evidence="28" type="ORF">KUDE01_008662</name>
</gene>
<evidence type="ECO:0000256" key="16">
    <source>
        <dbReference type="ARBA" id="ARBA00023125"/>
    </source>
</evidence>
<keyword evidence="8" id="KW-0597">Phosphoprotein</keyword>
<dbReference type="InterPro" id="IPR024061">
    <property type="entry name" value="NDT80_DNA-bd_dom"/>
</dbReference>
<dbReference type="InterPro" id="IPR026932">
    <property type="entry name" value="MYRF_ICA"/>
</dbReference>
<comment type="similarity">
    <text evidence="3 24">Belongs to the TCP-1 chaperonin family.</text>
</comment>
<keyword evidence="11" id="KW-0378">Hydrolase</keyword>
<evidence type="ECO:0000256" key="11">
    <source>
        <dbReference type="ARBA" id="ARBA00022801"/>
    </source>
</evidence>
<dbReference type="PROSITE" id="PS51688">
    <property type="entry name" value="ICA"/>
    <property type="match status" value="1"/>
</dbReference>
<dbReference type="PROSITE" id="PS00751">
    <property type="entry name" value="TCP1_2"/>
    <property type="match status" value="1"/>
</dbReference>
<feature type="region of interest" description="Disordered" evidence="25">
    <location>
        <begin position="49"/>
        <end position="71"/>
    </location>
</feature>
<keyword evidence="15" id="KW-0007">Acetylation</keyword>
<evidence type="ECO:0000313" key="29">
    <source>
        <dbReference type="Proteomes" id="UP001228049"/>
    </source>
</evidence>
<dbReference type="PRINTS" id="PR00304">
    <property type="entry name" value="TCOMPLEXTCP1"/>
</dbReference>
<dbReference type="Pfam" id="PF13887">
    <property type="entry name" value="MYRF_ICA"/>
    <property type="match status" value="1"/>
</dbReference>
<evidence type="ECO:0000256" key="19">
    <source>
        <dbReference type="ARBA" id="ARBA00033237"/>
    </source>
</evidence>
<evidence type="ECO:0000256" key="17">
    <source>
        <dbReference type="ARBA" id="ARBA00023136"/>
    </source>
</evidence>
<dbReference type="SUPFAM" id="SSF49417">
    <property type="entry name" value="p53-like transcription factors"/>
    <property type="match status" value="1"/>
</dbReference>
<organism evidence="28 29">
    <name type="scientific">Dissostichus eleginoides</name>
    <name type="common">Patagonian toothfish</name>
    <name type="synonym">Dissostichus amissus</name>
    <dbReference type="NCBI Taxonomy" id="100907"/>
    <lineage>
        <taxon>Eukaryota</taxon>
        <taxon>Metazoa</taxon>
        <taxon>Chordata</taxon>
        <taxon>Craniata</taxon>
        <taxon>Vertebrata</taxon>
        <taxon>Euteleostomi</taxon>
        <taxon>Actinopterygii</taxon>
        <taxon>Neopterygii</taxon>
        <taxon>Teleostei</taxon>
        <taxon>Neoteleostei</taxon>
        <taxon>Acanthomorphata</taxon>
        <taxon>Eupercaria</taxon>
        <taxon>Perciformes</taxon>
        <taxon>Notothenioidei</taxon>
        <taxon>Nototheniidae</taxon>
        <taxon>Dissostichus</taxon>
    </lineage>
</organism>
<dbReference type="NCBIfam" id="TIGR02341">
    <property type="entry name" value="chap_CCT_beta"/>
    <property type="match status" value="1"/>
</dbReference>
<keyword evidence="13" id="KW-0832">Ubl conjugation</keyword>
<dbReference type="PANTHER" id="PTHR13029:SF17">
    <property type="entry name" value="MYELIN REGULATORY FACTOR-LIKE PROTEIN"/>
    <property type="match status" value="1"/>
</dbReference>
<sequence>MEPRLQVIGENEALQQFFSGQDVSGVLDSSVAVDTSILEQYLSYDMDPNNFMLPESPPDSSSEPVPPHRYQPTNQELFQQTQSPSPSSSCRFKDRDPHDLLTHEQLRHLGLTNTFIKPVPSSSNSFTRTCPGSGLVPNVPLVPSDCLLGSSSMIQTCSPDSKKRRRSESEEPSVGMEASSEGDGSQGGSLGNTLGSYQLLTWDQYRPEHWSALYDNSYQTLCPPAYHVDTDKGFNFSGVDESFVCQKKNHFQVTVHIGVAAEPQFVRTPSGPQPVDHFQIKVFGIKLESPSHQVTIEQSQPDRSKKAFHPIRVSLPSGKITKVTLGRLHFSETTSNNMRKKGKPNPDQRYFQMVVGLYAAVRGEETFLLTALMSEKIIVRASNPGQFEMDGDTLWQRGGFQDALVCHGRVGINTDSPDEALVVCGNAKVMGAVMQPSDRRVKENIQEVDSEQQLRRITQMRIVEFDYKPEFASNMGIDHTHQTGIIAQEVKELLPSAVTEVGDVSCSDGEKIHNFLMVDKEQIFMENVGAVQQLSKLTDNLDTRIKELEVWNRRLEKLKSLRGSLRSTGKPSSVCVSPEEGKPVRVQKESWSQKVLRHKVFQASVFTLLATMAFCVISITAIYLLNLTDDSDMSPPGSWAPDVDFCELLYCDHVYCCPPGGSTEPNITSTQTSHMSEKRKEKNYDQMKLAGDWTNTTIQSFMIKESQQVIDSKYCLRDECGPGRYVFRVPVSQFVPVNMRVTLIMNLDESALCSALLDLDSVSGSRYPLNTQGEHEWNLHVARLYHSSYHFRSTVAGQADLPVSCLRCCLVQVEMEEEFQVKEIQRKLDDNRSLLDELTCIEAELRESVRLDIERRQEDEFLRQQENKQLRTHLSYLSLSQRTLGQQLLQEVPDAHLLPSCAGSQSERPQEEEMKIFIMASLSMAPINIFKNGADEEKAETARLSSFIGAIAIGDLVKSTLGPKGMDKILLGGGKQGLVTVTNDGATILKSIGVDNPAAKVLVDMSKVQDDEVGDGTTSVTVLAAELLREAELLIAKKIHPQTIISGWRKATQVARDALREAAVDHSNDSAAFQEDLLNIARTTLSSKLLTHHKAHFSQLAVDAVMRLKGSGNLEAIHIIKKLGGSLTDSYLDEGFLLDKKIGVNQPKRMENVNILIANTGMDTDKIKIFGSRVRVDSTAKVAEIEMAEKEKMKEKLIYNYPEQLFAQAGVMAIEHADFAGVERLALVTGGEITSTFDHPELVKLGHCKLIEEVMIGEDTLIHFSGVTMGEACTIILRGATQQILDEAERSLHDALCVLSQTIKEPRTVYGGGCSEMLMARVVTDLANRTAGKEAVAMESFAKALMMLPTIIADNAGYDSADLVAQLRAAHQDNKGGTWGLNMNEGTVGNMAELGITESFQVKRQVLLSASEAAEMILRVDNIIKAAPRKRVPDHHPC</sequence>
<dbReference type="Gene3D" id="3.30.260.10">
    <property type="entry name" value="TCP-1-like chaperonin intermediate domain"/>
    <property type="match status" value="1"/>
</dbReference>
<dbReference type="FunFam" id="3.30.260.10:FF:000046">
    <property type="entry name" value="Chaperonin containing TCP1 subunit 2"/>
    <property type="match status" value="1"/>
</dbReference>
<dbReference type="SUPFAM" id="SSF52029">
    <property type="entry name" value="GroEL apical domain-like"/>
    <property type="match status" value="1"/>
</dbReference>
<comment type="similarity">
    <text evidence="4">Belongs to the MRF family.</text>
</comment>
<proteinExistence type="inferred from homology"/>
<dbReference type="InterPro" id="IPR027410">
    <property type="entry name" value="TCP-1-like_intermed_sf"/>
</dbReference>
<evidence type="ECO:0000256" key="24">
    <source>
        <dbReference type="RuleBase" id="RU004187"/>
    </source>
</evidence>
<reference evidence="28" key="1">
    <citation type="submission" date="2023-04" db="EMBL/GenBank/DDBJ databases">
        <title>Chromosome-level genome of Chaenocephalus aceratus.</title>
        <authorList>
            <person name="Park H."/>
        </authorList>
    </citation>
    <scope>NUCLEOTIDE SEQUENCE</scope>
    <source>
        <strain evidence="28">DE</strain>
        <tissue evidence="28">Muscle</tissue>
    </source>
</reference>
<evidence type="ECO:0000256" key="18">
    <source>
        <dbReference type="ARBA" id="ARBA00023186"/>
    </source>
</evidence>
<dbReference type="PROSITE" id="PS00750">
    <property type="entry name" value="TCP1_1"/>
    <property type="match status" value="1"/>
</dbReference>
<evidence type="ECO:0000256" key="5">
    <source>
        <dbReference type="ARBA" id="ARBA00018961"/>
    </source>
</evidence>
<comment type="subcellular location">
    <subcellularLocation>
        <location evidence="2">Cytoplasm</location>
    </subcellularLocation>
    <subcellularLocation>
        <location evidence="1">Membrane</location>
        <topology evidence="1">Single-pass membrane protein</topology>
    </subcellularLocation>
</comment>
<evidence type="ECO:0000256" key="4">
    <source>
        <dbReference type="ARBA" id="ARBA00008221"/>
    </source>
</evidence>
<dbReference type="GO" id="GO:0016887">
    <property type="term" value="F:ATP hydrolysis activity"/>
    <property type="evidence" value="ECO:0007669"/>
    <property type="project" value="InterPro"/>
</dbReference>
<comment type="function">
    <text evidence="21">Component of the chaperonin-containing T-complex (TRiC), a molecular chaperone complex that assists the folding of actin, tubulin and other proteins upon ATP hydrolysis. The TRiC complex mediates the folding of WRAP53/TCAB1, thereby regulating telomere maintenance. As part of the TRiC complex may play a role in the assembly of BBSome, a complex involved in ciliogenesis regulating transports vesicles to the cilia.</text>
</comment>
<comment type="caution">
    <text evidence="28">The sequence shown here is derived from an EMBL/GenBank/DDBJ whole genome shotgun (WGS) entry which is preliminary data.</text>
</comment>
<dbReference type="PANTHER" id="PTHR13029">
    <property type="match status" value="1"/>
</dbReference>
<evidence type="ECO:0000256" key="1">
    <source>
        <dbReference type="ARBA" id="ARBA00004167"/>
    </source>
</evidence>
<dbReference type="GO" id="GO:0003700">
    <property type="term" value="F:DNA-binding transcription factor activity"/>
    <property type="evidence" value="ECO:0007669"/>
    <property type="project" value="UniProtKB-UniRule"/>
</dbReference>
<dbReference type="InterPro" id="IPR027413">
    <property type="entry name" value="GROEL-like_equatorial_sf"/>
</dbReference>
<dbReference type="GO" id="GO:0005524">
    <property type="term" value="F:ATP binding"/>
    <property type="evidence" value="ECO:0007669"/>
    <property type="project" value="UniProtKB-KW"/>
</dbReference>
<evidence type="ECO:0000256" key="3">
    <source>
        <dbReference type="ARBA" id="ARBA00008020"/>
    </source>
</evidence>
<name>A0AAD9FM62_DISEL</name>
<dbReference type="Pfam" id="PF13884">
    <property type="entry name" value="Peptidase_S74"/>
    <property type="match status" value="1"/>
</dbReference>